<dbReference type="STRING" id="457570.Nther_1431"/>
<organism evidence="1 2">
    <name type="scientific">Natranaerobius thermophilus (strain ATCC BAA-1301 / DSM 18059 / JW/NM-WN-LF)</name>
    <dbReference type="NCBI Taxonomy" id="457570"/>
    <lineage>
        <taxon>Bacteria</taxon>
        <taxon>Bacillati</taxon>
        <taxon>Bacillota</taxon>
        <taxon>Clostridia</taxon>
        <taxon>Natranaerobiales</taxon>
        <taxon>Natranaerobiaceae</taxon>
        <taxon>Natranaerobius</taxon>
    </lineage>
</organism>
<reference evidence="1 2" key="1">
    <citation type="submission" date="2008-04" db="EMBL/GenBank/DDBJ databases">
        <title>Complete sequence of chromosome of Natranaerobius thermophilus JW/NM-WN-LF.</title>
        <authorList>
            <consortium name="US DOE Joint Genome Institute"/>
            <person name="Copeland A."/>
            <person name="Lucas S."/>
            <person name="Lapidus A."/>
            <person name="Glavina del Rio T."/>
            <person name="Dalin E."/>
            <person name="Tice H."/>
            <person name="Bruce D."/>
            <person name="Goodwin L."/>
            <person name="Pitluck S."/>
            <person name="Chertkov O."/>
            <person name="Brettin T."/>
            <person name="Detter J.C."/>
            <person name="Han C."/>
            <person name="Kuske C.R."/>
            <person name="Schmutz J."/>
            <person name="Larimer F."/>
            <person name="Land M."/>
            <person name="Hauser L."/>
            <person name="Kyrpides N."/>
            <person name="Lykidis A."/>
            <person name="Mesbah N.M."/>
            <person name="Wiegel J."/>
        </authorList>
    </citation>
    <scope>NUCLEOTIDE SEQUENCE [LARGE SCALE GENOMIC DNA]</scope>
    <source>
        <strain evidence="2">ATCC BAA-1301 / DSM 18059 / JW/NM-WN-LF</strain>
    </source>
</reference>
<dbReference type="RefSeq" id="WP_012447888.1">
    <property type="nucleotide sequence ID" value="NC_010718.1"/>
</dbReference>
<name>B2A384_NATTJ</name>
<protein>
    <submittedName>
        <fullName evidence="1">Uncharacterized protein</fullName>
    </submittedName>
</protein>
<dbReference type="EMBL" id="CP001034">
    <property type="protein sequence ID" value="ACB85014.1"/>
    <property type="molecule type" value="Genomic_DNA"/>
</dbReference>
<accession>B2A384</accession>
<dbReference type="InParanoid" id="B2A384"/>
<gene>
    <name evidence="1" type="ordered locus">Nther_1431</name>
</gene>
<keyword evidence="2" id="KW-1185">Reference proteome</keyword>
<evidence type="ECO:0000313" key="2">
    <source>
        <dbReference type="Proteomes" id="UP000001683"/>
    </source>
</evidence>
<dbReference type="KEGG" id="nth:Nther_1431"/>
<sequence length="93" mass="10714">MSRNLTLADLKFELLGLPLETAREKLQEMSLSYEVLVIDKQDFNNRNKGEGFQKIKDATDEIERNLRIIKVNFGNDMESHTTKLKLTAVNESD</sequence>
<dbReference type="Proteomes" id="UP000001683">
    <property type="component" value="Chromosome"/>
</dbReference>
<reference evidence="1 2" key="2">
    <citation type="journal article" date="2011" name="J. Bacteriol.">
        <title>Complete genome sequence of the anaerobic, halophilic alkalithermophile Natranaerobius thermophilus JW/NM-WN-LF.</title>
        <authorList>
            <person name="Zhao B."/>
            <person name="Mesbah N.M."/>
            <person name="Dalin E."/>
            <person name="Goodwin L."/>
            <person name="Nolan M."/>
            <person name="Pitluck S."/>
            <person name="Chertkov O."/>
            <person name="Brettin T.S."/>
            <person name="Han J."/>
            <person name="Larimer F.W."/>
            <person name="Land M.L."/>
            <person name="Hauser L."/>
            <person name="Kyrpides N."/>
            <person name="Wiegel J."/>
        </authorList>
    </citation>
    <scope>NUCLEOTIDE SEQUENCE [LARGE SCALE GENOMIC DNA]</scope>
    <source>
        <strain evidence="2">ATCC BAA-1301 / DSM 18059 / JW/NM-WN-LF</strain>
    </source>
</reference>
<proteinExistence type="predicted"/>
<dbReference type="AlphaFoldDB" id="B2A384"/>
<evidence type="ECO:0000313" key="1">
    <source>
        <dbReference type="EMBL" id="ACB85014.1"/>
    </source>
</evidence>
<dbReference type="HOGENOM" id="CLU_2396601_0_0_9"/>